<evidence type="ECO:0000256" key="3">
    <source>
        <dbReference type="ARBA" id="ARBA00022989"/>
    </source>
</evidence>
<reference evidence="9 10" key="1">
    <citation type="journal article" date="2018" name="Front. Microbiol.">
        <title>Genome-Wide Analysis of Corynespora cassiicola Leaf Fall Disease Putative Effectors.</title>
        <authorList>
            <person name="Lopez D."/>
            <person name="Ribeiro S."/>
            <person name="Label P."/>
            <person name="Fumanal B."/>
            <person name="Venisse J.S."/>
            <person name="Kohler A."/>
            <person name="de Oliveira R.R."/>
            <person name="Labutti K."/>
            <person name="Lipzen A."/>
            <person name="Lail K."/>
            <person name="Bauer D."/>
            <person name="Ohm R.A."/>
            <person name="Barry K.W."/>
            <person name="Spatafora J."/>
            <person name="Grigoriev I.V."/>
            <person name="Martin F.M."/>
            <person name="Pujade-Renaud V."/>
        </authorList>
    </citation>
    <scope>NUCLEOTIDE SEQUENCE [LARGE SCALE GENOMIC DNA]</scope>
    <source>
        <strain evidence="9 10">Philippines</strain>
    </source>
</reference>
<evidence type="ECO:0000256" key="7">
    <source>
        <dbReference type="SAM" id="Phobius"/>
    </source>
</evidence>
<feature type="region of interest" description="Disordered" evidence="6">
    <location>
        <begin position="302"/>
        <end position="328"/>
    </location>
</feature>
<evidence type="ECO:0000313" key="10">
    <source>
        <dbReference type="Proteomes" id="UP000240883"/>
    </source>
</evidence>
<evidence type="ECO:0000256" key="4">
    <source>
        <dbReference type="ARBA" id="ARBA00023136"/>
    </source>
</evidence>
<name>A0A2T2N9T7_CORCC</name>
<dbReference type="InterPro" id="IPR049326">
    <property type="entry name" value="Rhodopsin_dom_fungi"/>
</dbReference>
<feature type="transmembrane region" description="Helical" evidence="7">
    <location>
        <begin position="245"/>
        <end position="266"/>
    </location>
</feature>
<evidence type="ECO:0000313" key="9">
    <source>
        <dbReference type="EMBL" id="PSN61808.1"/>
    </source>
</evidence>
<protein>
    <recommendedName>
        <fullName evidence="8">Rhodopsin domain-containing protein</fullName>
    </recommendedName>
</protein>
<evidence type="ECO:0000259" key="8">
    <source>
        <dbReference type="Pfam" id="PF20684"/>
    </source>
</evidence>
<feature type="transmembrane region" description="Helical" evidence="7">
    <location>
        <begin position="124"/>
        <end position="145"/>
    </location>
</feature>
<comment type="similarity">
    <text evidence="5">Belongs to the SAT4 family.</text>
</comment>
<feature type="transmembrane region" description="Helical" evidence="7">
    <location>
        <begin position="171"/>
        <end position="193"/>
    </location>
</feature>
<dbReference type="InterPro" id="IPR052337">
    <property type="entry name" value="SAT4-like"/>
</dbReference>
<evidence type="ECO:0000256" key="1">
    <source>
        <dbReference type="ARBA" id="ARBA00004141"/>
    </source>
</evidence>
<organism evidence="9 10">
    <name type="scientific">Corynespora cassiicola Philippines</name>
    <dbReference type="NCBI Taxonomy" id="1448308"/>
    <lineage>
        <taxon>Eukaryota</taxon>
        <taxon>Fungi</taxon>
        <taxon>Dikarya</taxon>
        <taxon>Ascomycota</taxon>
        <taxon>Pezizomycotina</taxon>
        <taxon>Dothideomycetes</taxon>
        <taxon>Pleosporomycetidae</taxon>
        <taxon>Pleosporales</taxon>
        <taxon>Corynesporascaceae</taxon>
        <taxon>Corynespora</taxon>
    </lineage>
</organism>
<dbReference type="AlphaFoldDB" id="A0A2T2N9T7"/>
<keyword evidence="3 7" id="KW-1133">Transmembrane helix</keyword>
<dbReference type="PANTHER" id="PTHR33048">
    <property type="entry name" value="PTH11-LIKE INTEGRAL MEMBRANE PROTEIN (AFU_ORTHOLOGUE AFUA_5G11245)"/>
    <property type="match status" value="1"/>
</dbReference>
<dbReference type="Pfam" id="PF20684">
    <property type="entry name" value="Fung_rhodopsin"/>
    <property type="match status" value="1"/>
</dbReference>
<dbReference type="PANTHER" id="PTHR33048:SF21">
    <property type="entry name" value="INTEGRAL MEMBRANE PROTEIN"/>
    <property type="match status" value="1"/>
</dbReference>
<evidence type="ECO:0000256" key="5">
    <source>
        <dbReference type="ARBA" id="ARBA00038359"/>
    </source>
</evidence>
<comment type="subcellular location">
    <subcellularLocation>
        <location evidence="1">Membrane</location>
        <topology evidence="1">Multi-pass membrane protein</topology>
    </subcellularLocation>
</comment>
<feature type="transmembrane region" description="Helical" evidence="7">
    <location>
        <begin position="205"/>
        <end position="225"/>
    </location>
</feature>
<keyword evidence="4 7" id="KW-0472">Membrane</keyword>
<keyword evidence="2 7" id="KW-0812">Transmembrane</keyword>
<accession>A0A2T2N9T7</accession>
<dbReference type="Proteomes" id="UP000240883">
    <property type="component" value="Unassembled WGS sequence"/>
</dbReference>
<feature type="transmembrane region" description="Helical" evidence="7">
    <location>
        <begin position="12"/>
        <end position="34"/>
    </location>
</feature>
<feature type="transmembrane region" description="Helical" evidence="7">
    <location>
        <begin position="87"/>
        <end position="112"/>
    </location>
</feature>
<gene>
    <name evidence="9" type="ORF">BS50DRAFT_639088</name>
</gene>
<proteinExistence type="inferred from homology"/>
<feature type="compositionally biased region" description="Basic and acidic residues" evidence="6">
    <location>
        <begin position="307"/>
        <end position="328"/>
    </location>
</feature>
<dbReference type="EMBL" id="KZ678143">
    <property type="protein sequence ID" value="PSN61808.1"/>
    <property type="molecule type" value="Genomic_DNA"/>
</dbReference>
<dbReference type="STRING" id="1448308.A0A2T2N9T7"/>
<feature type="transmembrane region" description="Helical" evidence="7">
    <location>
        <begin position="46"/>
        <end position="67"/>
    </location>
</feature>
<dbReference type="OrthoDB" id="3897607at2759"/>
<sequence>MVIAPKSDAGKALVGVTISMLALSWMAVVIRIWVRKWIKALGADDWLMFVGLILFTVASQNILSAAYNGVGTADIYLTEQNVRDGRMWFWVCSAVYPFSTLAIKCSICMALLRIAKHQNYRYPLYAIMVLSAIASLTTTLTLLVWCRPIKANWDARAGTCPNPIILTNVSYYLSATAIVTDWACAILPAFILWDVQLKTRMKVSIVFLLALGVTASVATIARLAYFTAYSSPVNYLEGLAKIAVWSMLECGLGIIAGSIATFRPLFRFIPFLSHSSYAPPSGPFEGNSHHLSELNRRNTYAKTSDQTCHDVERSDTESQRHILNEAKV</sequence>
<evidence type="ECO:0000256" key="2">
    <source>
        <dbReference type="ARBA" id="ARBA00022692"/>
    </source>
</evidence>
<feature type="domain" description="Rhodopsin" evidence="8">
    <location>
        <begin position="30"/>
        <end position="267"/>
    </location>
</feature>
<evidence type="ECO:0000256" key="6">
    <source>
        <dbReference type="SAM" id="MobiDB-lite"/>
    </source>
</evidence>
<keyword evidence="10" id="KW-1185">Reference proteome</keyword>
<dbReference type="GO" id="GO:0016020">
    <property type="term" value="C:membrane"/>
    <property type="evidence" value="ECO:0007669"/>
    <property type="project" value="UniProtKB-SubCell"/>
</dbReference>